<reference evidence="3" key="1">
    <citation type="submission" date="2015-04" db="UniProtKB">
        <authorList>
            <consortium name="EnsemblPlants"/>
        </authorList>
    </citation>
    <scope>IDENTIFICATION</scope>
</reference>
<reference evidence="3" key="2">
    <citation type="submission" date="2018-05" db="EMBL/GenBank/DDBJ databases">
        <title>OgluRS3 (Oryza glumaepatula Reference Sequence Version 3).</title>
        <authorList>
            <person name="Zhang J."/>
            <person name="Kudrna D."/>
            <person name="Lee S."/>
            <person name="Talag J."/>
            <person name="Welchert J."/>
            <person name="Wing R.A."/>
        </authorList>
    </citation>
    <scope>NUCLEOTIDE SEQUENCE [LARGE SCALE GENOMIC DNA]</scope>
</reference>
<keyword evidence="2" id="KW-0472">Membrane</keyword>
<protein>
    <submittedName>
        <fullName evidence="3">Uncharacterized protein</fullName>
    </submittedName>
</protein>
<evidence type="ECO:0000256" key="1">
    <source>
        <dbReference type="SAM" id="MobiDB-lite"/>
    </source>
</evidence>
<dbReference type="Gramene" id="OGLUM05G16080.1">
    <property type="protein sequence ID" value="OGLUM05G16080.1"/>
    <property type="gene ID" value="OGLUM05G16080"/>
</dbReference>
<feature type="transmembrane region" description="Helical" evidence="2">
    <location>
        <begin position="20"/>
        <end position="37"/>
    </location>
</feature>
<evidence type="ECO:0000313" key="3">
    <source>
        <dbReference type="EnsemblPlants" id="OGLUM05G16080.1"/>
    </source>
</evidence>
<keyword evidence="4" id="KW-1185">Reference proteome</keyword>
<dbReference type="Proteomes" id="UP000026961">
    <property type="component" value="Chromosome 5"/>
</dbReference>
<keyword evidence="2" id="KW-1133">Transmembrane helix</keyword>
<organism evidence="3">
    <name type="scientific">Oryza glumipatula</name>
    <dbReference type="NCBI Taxonomy" id="40148"/>
    <lineage>
        <taxon>Eukaryota</taxon>
        <taxon>Viridiplantae</taxon>
        <taxon>Streptophyta</taxon>
        <taxon>Embryophyta</taxon>
        <taxon>Tracheophyta</taxon>
        <taxon>Spermatophyta</taxon>
        <taxon>Magnoliopsida</taxon>
        <taxon>Liliopsida</taxon>
        <taxon>Poales</taxon>
        <taxon>Poaceae</taxon>
        <taxon>BOP clade</taxon>
        <taxon>Oryzoideae</taxon>
        <taxon>Oryzeae</taxon>
        <taxon>Oryzinae</taxon>
        <taxon>Oryza</taxon>
    </lineage>
</organism>
<evidence type="ECO:0000313" key="4">
    <source>
        <dbReference type="Proteomes" id="UP000026961"/>
    </source>
</evidence>
<dbReference type="AlphaFoldDB" id="A0A0D9ZYQ5"/>
<accession>A0A0D9ZYQ5</accession>
<evidence type="ECO:0000256" key="2">
    <source>
        <dbReference type="SAM" id="Phobius"/>
    </source>
</evidence>
<proteinExistence type="predicted"/>
<feature type="region of interest" description="Disordered" evidence="1">
    <location>
        <begin position="131"/>
        <end position="156"/>
    </location>
</feature>
<sequence>MFTCTRVVNELTNERGNDFVVWYVLTTAFSVLPASILRGEKNVHFRQRAKGGFGSSIGIITHEEGFARFAGSSQIVPPMRTEDGSSQFRAGHTTFTAVPQDNMPMFPTGMYTADQMMGYAGSTLSYGEPCSYGGGSSTAQHEIGPSQLDEPPPITQPTQDYGYINFSGVEVAHI</sequence>
<name>A0A0D9ZYQ5_9ORYZ</name>
<dbReference type="EnsemblPlants" id="OGLUM05G16080.1">
    <property type="protein sequence ID" value="OGLUM05G16080.1"/>
    <property type="gene ID" value="OGLUM05G16080"/>
</dbReference>
<dbReference type="HOGENOM" id="CLU_1542465_0_0_1"/>
<keyword evidence="2" id="KW-0812">Transmembrane</keyword>